<organism evidence="1">
    <name type="scientific">Aphanomyces invadans</name>
    <dbReference type="NCBI Taxonomy" id="157072"/>
    <lineage>
        <taxon>Eukaryota</taxon>
        <taxon>Sar</taxon>
        <taxon>Stramenopiles</taxon>
        <taxon>Oomycota</taxon>
        <taxon>Saprolegniomycetes</taxon>
        <taxon>Saprolegniales</taxon>
        <taxon>Verrucalvaceae</taxon>
        <taxon>Aphanomyces</taxon>
    </lineage>
</organism>
<gene>
    <name evidence="1" type="ORF">H310_12101</name>
</gene>
<dbReference type="GeneID" id="20089151"/>
<protein>
    <submittedName>
        <fullName evidence="1">Uncharacterized protein</fullName>
    </submittedName>
</protein>
<reference evidence="1" key="1">
    <citation type="submission" date="2013-12" db="EMBL/GenBank/DDBJ databases">
        <title>The Genome Sequence of Aphanomyces invadans NJM9701.</title>
        <authorList>
            <consortium name="The Broad Institute Genomics Platform"/>
            <person name="Russ C."/>
            <person name="Tyler B."/>
            <person name="van West P."/>
            <person name="Dieguez-Uribeondo J."/>
            <person name="Young S.K."/>
            <person name="Zeng Q."/>
            <person name="Gargeya S."/>
            <person name="Fitzgerald M."/>
            <person name="Abouelleil A."/>
            <person name="Alvarado L."/>
            <person name="Chapman S.B."/>
            <person name="Gainer-Dewar J."/>
            <person name="Goldberg J."/>
            <person name="Griggs A."/>
            <person name="Gujja S."/>
            <person name="Hansen M."/>
            <person name="Howarth C."/>
            <person name="Imamovic A."/>
            <person name="Ireland A."/>
            <person name="Larimer J."/>
            <person name="McCowan C."/>
            <person name="Murphy C."/>
            <person name="Pearson M."/>
            <person name="Poon T.W."/>
            <person name="Priest M."/>
            <person name="Roberts A."/>
            <person name="Saif S."/>
            <person name="Shea T."/>
            <person name="Sykes S."/>
            <person name="Wortman J."/>
            <person name="Nusbaum C."/>
            <person name="Birren B."/>
        </authorList>
    </citation>
    <scope>NUCLEOTIDE SEQUENCE [LARGE SCALE GENOMIC DNA]</scope>
    <source>
        <strain evidence="1">NJM9701</strain>
    </source>
</reference>
<accession>A0A024TJA4</accession>
<name>A0A024TJA4_9STRA</name>
<feature type="non-terminal residue" evidence="1">
    <location>
        <position position="1"/>
    </location>
</feature>
<dbReference type="AlphaFoldDB" id="A0A024TJA4"/>
<dbReference type="VEuPathDB" id="FungiDB:H310_12101"/>
<evidence type="ECO:0000313" key="1">
    <source>
        <dbReference type="EMBL" id="ETV94069.1"/>
    </source>
</evidence>
<dbReference type="EMBL" id="KI913987">
    <property type="protein sequence ID" value="ETV94069.1"/>
    <property type="molecule type" value="Genomic_DNA"/>
</dbReference>
<sequence>TLRNPVTDSILPKNDFAQNFSEKRKEILKMAQDILLKAQAR</sequence>
<proteinExistence type="predicted"/>
<dbReference type="RefSeq" id="XP_008877272.1">
    <property type="nucleotide sequence ID" value="XM_008879050.1"/>
</dbReference>